<comment type="caution">
    <text evidence="1">The sequence shown here is derived from an EMBL/GenBank/DDBJ whole genome shotgun (WGS) entry which is preliminary data.</text>
</comment>
<reference evidence="1 2" key="1">
    <citation type="submission" date="2020-10" db="EMBL/GenBank/DDBJ databases">
        <title>Connecting structure to function with the recovery of over 1000 high-quality activated sludge metagenome-assembled genomes encoding full-length rRNA genes using long-read sequencing.</title>
        <authorList>
            <person name="Singleton C.M."/>
            <person name="Petriglieri F."/>
            <person name="Kristensen J.M."/>
            <person name="Kirkegaard R.H."/>
            <person name="Michaelsen T.Y."/>
            <person name="Andersen M.H."/>
            <person name="Karst S.M."/>
            <person name="Dueholm M.S."/>
            <person name="Nielsen P.H."/>
            <person name="Albertsen M."/>
        </authorList>
    </citation>
    <scope>NUCLEOTIDE SEQUENCE [LARGE SCALE GENOMIC DNA]</scope>
    <source>
        <strain evidence="1">Ribe_18-Q3-R11-54_BAT3C.373</strain>
    </source>
</reference>
<gene>
    <name evidence="1" type="ORF">IPO85_17880</name>
</gene>
<dbReference type="AlphaFoldDB" id="A0A9D7SDT8"/>
<evidence type="ECO:0008006" key="3">
    <source>
        <dbReference type="Google" id="ProtNLM"/>
    </source>
</evidence>
<name>A0A9D7SDT8_9BACT</name>
<dbReference type="Proteomes" id="UP000808349">
    <property type="component" value="Unassembled WGS sequence"/>
</dbReference>
<dbReference type="EMBL" id="JADKFW010000018">
    <property type="protein sequence ID" value="MBK9719344.1"/>
    <property type="molecule type" value="Genomic_DNA"/>
</dbReference>
<organism evidence="1 2">
    <name type="scientific">Candidatus Defluviibacterium haderslevense</name>
    <dbReference type="NCBI Taxonomy" id="2981993"/>
    <lineage>
        <taxon>Bacteria</taxon>
        <taxon>Pseudomonadati</taxon>
        <taxon>Bacteroidota</taxon>
        <taxon>Saprospiria</taxon>
        <taxon>Saprospirales</taxon>
        <taxon>Saprospiraceae</taxon>
        <taxon>Candidatus Defluviibacterium</taxon>
    </lineage>
</organism>
<dbReference type="InterPro" id="IPR008969">
    <property type="entry name" value="CarboxyPept-like_regulatory"/>
</dbReference>
<proteinExistence type="predicted"/>
<evidence type="ECO:0000313" key="2">
    <source>
        <dbReference type="Proteomes" id="UP000808349"/>
    </source>
</evidence>
<sequence length="160" mass="17335">MKLLSYSKINIYVYFIISASMVLIQCRKDIDTTDPNTSIPLLVSGGVYGVVTNELGVPESEVSVSHNGTTIKSDKNGIFILKDQLLNKAGAQIKFEKQGYYIINKSVIPIKDKLVSTRVQLVPRKVIKVFNSNTGGIVATNGTAQVSFQPSSIIDAAGNI</sequence>
<evidence type="ECO:0000313" key="1">
    <source>
        <dbReference type="EMBL" id="MBK9719344.1"/>
    </source>
</evidence>
<protein>
    <recommendedName>
        <fullName evidence="3">Carboxypeptidase regulatory-like domain-containing protein</fullName>
    </recommendedName>
</protein>
<dbReference type="SUPFAM" id="SSF49464">
    <property type="entry name" value="Carboxypeptidase regulatory domain-like"/>
    <property type="match status" value="1"/>
</dbReference>
<accession>A0A9D7SDT8</accession>